<keyword evidence="4 6" id="KW-1133">Transmembrane helix</keyword>
<feature type="transmembrane region" description="Helical" evidence="6">
    <location>
        <begin position="12"/>
        <end position="30"/>
    </location>
</feature>
<dbReference type="AlphaFoldDB" id="A0A3R5YZE1"/>
<evidence type="ECO:0000256" key="2">
    <source>
        <dbReference type="ARBA" id="ARBA00022475"/>
    </source>
</evidence>
<dbReference type="SUPFAM" id="SSF81665">
    <property type="entry name" value="Calcium ATPase, transmembrane domain M"/>
    <property type="match status" value="1"/>
</dbReference>
<evidence type="ECO:0000256" key="4">
    <source>
        <dbReference type="ARBA" id="ARBA00022989"/>
    </source>
</evidence>
<keyword evidence="2" id="KW-1003">Cell membrane</keyword>
<sequence length="361" mass="41191">MKKFHVYFIKQFLKLAFFIQIFVVILNIVANTSMHTKLMAKHNISFLSLLVFESIELPSAIYESMPMALAITTMVTIIMMIRSNELLAYVSLGGRLRDLLFPLLGIGAVVFCILMFMADRVNPWVENARKKYETEQFDRQPYVTKGKLTDVWMKDGEEGFVHMELVDPINREFFDITFYRMDDSFEIDRVTSIEDAKPRGGKWELSKIKVYDIKPRPELILTQDNNTVESRLFSDLADLPVNKPKFLSLGELSKIIKLLKKQKLNAAAYELMVFKSYGHAISAVIIMFLVFPVCVNFSRHSSYIISAVNALALAVAYWLSVSSFQSLGKTGVMSPLLVSIIPNILFLAVAVYLVYRRETAS</sequence>
<feature type="transmembrane region" description="Helical" evidence="6">
    <location>
        <begin position="277"/>
        <end position="295"/>
    </location>
</feature>
<evidence type="ECO:0000256" key="6">
    <source>
        <dbReference type="SAM" id="Phobius"/>
    </source>
</evidence>
<accession>A0A3R5YZE1</accession>
<gene>
    <name evidence="7" type="ORF">EP073_07455</name>
</gene>
<evidence type="ECO:0000313" key="8">
    <source>
        <dbReference type="Proteomes" id="UP000287502"/>
    </source>
</evidence>
<keyword evidence="8" id="KW-1185">Reference proteome</keyword>
<dbReference type="InterPro" id="IPR005495">
    <property type="entry name" value="LptG/LptF_permease"/>
</dbReference>
<keyword evidence="3 6" id="KW-0812">Transmembrane</keyword>
<dbReference type="Proteomes" id="UP000287502">
    <property type="component" value="Chromosome"/>
</dbReference>
<comment type="subcellular location">
    <subcellularLocation>
        <location evidence="1">Cell membrane</location>
        <topology evidence="1">Multi-pass membrane protein</topology>
    </subcellularLocation>
</comment>
<dbReference type="Pfam" id="PF03739">
    <property type="entry name" value="LptF_LptG"/>
    <property type="match status" value="1"/>
</dbReference>
<feature type="transmembrane region" description="Helical" evidence="6">
    <location>
        <begin position="332"/>
        <end position="355"/>
    </location>
</feature>
<keyword evidence="5 6" id="KW-0472">Membrane</keyword>
<name>A0A3R5YZE1_9BACT</name>
<dbReference type="GO" id="GO:0015920">
    <property type="term" value="P:lipopolysaccharide transport"/>
    <property type="evidence" value="ECO:0007669"/>
    <property type="project" value="TreeGrafter"/>
</dbReference>
<evidence type="ECO:0000256" key="3">
    <source>
        <dbReference type="ARBA" id="ARBA00022692"/>
    </source>
</evidence>
<dbReference type="EMBL" id="CP035108">
    <property type="protein sequence ID" value="QAR33242.1"/>
    <property type="molecule type" value="Genomic_DNA"/>
</dbReference>
<reference evidence="7 8" key="1">
    <citation type="submission" date="2019-01" db="EMBL/GenBank/DDBJ databases">
        <title>Geovibrio thiophilus DSM 11263, complete genome.</title>
        <authorList>
            <person name="Spring S."/>
            <person name="Bunk B."/>
            <person name="Sproer C."/>
        </authorList>
    </citation>
    <scope>NUCLEOTIDE SEQUENCE [LARGE SCALE GENOMIC DNA]</scope>
    <source>
        <strain evidence="7 8">DSM 11263</strain>
    </source>
</reference>
<dbReference type="InterPro" id="IPR023298">
    <property type="entry name" value="ATPase_P-typ_TM_dom_sf"/>
</dbReference>
<evidence type="ECO:0000313" key="7">
    <source>
        <dbReference type="EMBL" id="QAR33242.1"/>
    </source>
</evidence>
<feature type="transmembrane region" description="Helical" evidence="6">
    <location>
        <begin position="99"/>
        <end position="118"/>
    </location>
</feature>
<dbReference type="PANTHER" id="PTHR33529:SF2">
    <property type="entry name" value="LIPOPOLYSACCHARIDE EXPORT SYSTEM PERMEASE PROTEIN LPTG"/>
    <property type="match status" value="1"/>
</dbReference>
<evidence type="ECO:0000256" key="5">
    <source>
        <dbReference type="ARBA" id="ARBA00023136"/>
    </source>
</evidence>
<dbReference type="PANTHER" id="PTHR33529">
    <property type="entry name" value="SLR0882 PROTEIN-RELATED"/>
    <property type="match status" value="1"/>
</dbReference>
<dbReference type="GO" id="GO:0043190">
    <property type="term" value="C:ATP-binding cassette (ABC) transporter complex"/>
    <property type="evidence" value="ECO:0007669"/>
    <property type="project" value="TreeGrafter"/>
</dbReference>
<dbReference type="RefSeq" id="WP_128466528.1">
    <property type="nucleotide sequence ID" value="NZ_CP035108.1"/>
</dbReference>
<proteinExistence type="predicted"/>
<organism evidence="7 8">
    <name type="scientific">Geovibrio thiophilus</name>
    <dbReference type="NCBI Taxonomy" id="139438"/>
    <lineage>
        <taxon>Bacteria</taxon>
        <taxon>Pseudomonadati</taxon>
        <taxon>Deferribacterota</taxon>
        <taxon>Deferribacteres</taxon>
        <taxon>Deferribacterales</taxon>
        <taxon>Geovibrionaceae</taxon>
        <taxon>Geovibrio</taxon>
    </lineage>
</organism>
<evidence type="ECO:0000256" key="1">
    <source>
        <dbReference type="ARBA" id="ARBA00004651"/>
    </source>
</evidence>
<dbReference type="OrthoDB" id="9783403at2"/>
<dbReference type="KEGG" id="gtl:EP073_07455"/>
<feature type="transmembrane region" description="Helical" evidence="6">
    <location>
        <begin position="302"/>
        <end position="320"/>
    </location>
</feature>
<protein>
    <submittedName>
        <fullName evidence="7">YjgP/YjgQ family permease</fullName>
    </submittedName>
</protein>